<feature type="transmembrane region" description="Helical" evidence="2">
    <location>
        <begin position="900"/>
        <end position="919"/>
    </location>
</feature>
<dbReference type="GO" id="GO:0000281">
    <property type="term" value="P:mitotic cytokinesis"/>
    <property type="evidence" value="ECO:0007669"/>
    <property type="project" value="EnsemblProtists"/>
</dbReference>
<keyword evidence="1" id="KW-1015">Disulfide bond</keyword>
<dbReference type="GO" id="GO:0006909">
    <property type="term" value="P:phagocytosis"/>
    <property type="evidence" value="ECO:0007669"/>
    <property type="project" value="EnsemblProtists"/>
</dbReference>
<organism evidence="5 6">
    <name type="scientific">Cavenderia fasciculata</name>
    <name type="common">Slime mold</name>
    <name type="synonym">Dictyostelium fasciculatum</name>
    <dbReference type="NCBI Taxonomy" id="261658"/>
    <lineage>
        <taxon>Eukaryota</taxon>
        <taxon>Amoebozoa</taxon>
        <taxon>Evosea</taxon>
        <taxon>Eumycetozoa</taxon>
        <taxon>Dictyostelia</taxon>
        <taxon>Acytosteliales</taxon>
        <taxon>Cavenderiaceae</taxon>
        <taxon>Cavenderia</taxon>
    </lineage>
</organism>
<comment type="caution">
    <text evidence="1">Lacks conserved residue(s) required for the propagation of feature annotation.</text>
</comment>
<dbReference type="RefSeq" id="XP_004357303.1">
    <property type="nucleotide sequence ID" value="XM_004357247.1"/>
</dbReference>
<dbReference type="GO" id="GO:0007015">
    <property type="term" value="P:actin filament organization"/>
    <property type="evidence" value="ECO:0007669"/>
    <property type="project" value="EnsemblProtists"/>
</dbReference>
<dbReference type="KEGG" id="dfa:DFA_02580"/>
<dbReference type="OrthoDB" id="6130531at2759"/>
<dbReference type="InterPro" id="IPR000742">
    <property type="entry name" value="EGF"/>
</dbReference>
<feature type="disulfide bond" evidence="1">
    <location>
        <begin position="460"/>
        <end position="469"/>
    </location>
</feature>
<evidence type="ECO:0000313" key="6">
    <source>
        <dbReference type="Proteomes" id="UP000007797"/>
    </source>
</evidence>
<dbReference type="GO" id="GO:0005886">
    <property type="term" value="C:plasma membrane"/>
    <property type="evidence" value="ECO:0007669"/>
    <property type="project" value="EnsemblProtists"/>
</dbReference>
<feature type="transmembrane region" description="Helical" evidence="2">
    <location>
        <begin position="869"/>
        <end position="888"/>
    </location>
</feature>
<feature type="chain" id="PRO_5003315958" evidence="3">
    <location>
        <begin position="28"/>
        <end position="952"/>
    </location>
</feature>
<dbReference type="Gene3D" id="2.10.25.10">
    <property type="entry name" value="Laminin"/>
    <property type="match status" value="1"/>
</dbReference>
<feature type="transmembrane region" description="Helical" evidence="2">
    <location>
        <begin position="801"/>
        <end position="822"/>
    </location>
</feature>
<dbReference type="Proteomes" id="UP000007797">
    <property type="component" value="Unassembled WGS sequence"/>
</dbReference>
<dbReference type="STRING" id="1054147.F4PZS7"/>
<evidence type="ECO:0000259" key="4">
    <source>
        <dbReference type="PROSITE" id="PS50026"/>
    </source>
</evidence>
<dbReference type="GO" id="GO:0000902">
    <property type="term" value="P:cell morphogenesis"/>
    <property type="evidence" value="ECO:0007669"/>
    <property type="project" value="EnsemblProtists"/>
</dbReference>
<dbReference type="GO" id="GO:0050821">
    <property type="term" value="P:protein stabilization"/>
    <property type="evidence" value="ECO:0007669"/>
    <property type="project" value="EnsemblProtists"/>
</dbReference>
<dbReference type="GO" id="GO:0031589">
    <property type="term" value="P:cell-substrate adhesion"/>
    <property type="evidence" value="ECO:0007669"/>
    <property type="project" value="EnsemblProtists"/>
</dbReference>
<dbReference type="GeneID" id="14870955"/>
<feature type="signal peptide" evidence="3">
    <location>
        <begin position="1"/>
        <end position="27"/>
    </location>
</feature>
<gene>
    <name evidence="5" type="primary">sadA</name>
    <name evidence="5" type="ORF">DFA_02580</name>
</gene>
<dbReference type="PROSITE" id="PS00022">
    <property type="entry name" value="EGF_1"/>
    <property type="match status" value="1"/>
</dbReference>
<dbReference type="SUPFAM" id="SSF50998">
    <property type="entry name" value="Quinoprotein alcohol dehydrogenase-like"/>
    <property type="match status" value="1"/>
</dbReference>
<dbReference type="AlphaFoldDB" id="F4PZS7"/>
<dbReference type="PANTHER" id="PTHR24033:SF151">
    <property type="entry name" value="NOTCH 2"/>
    <property type="match status" value="1"/>
</dbReference>
<accession>F4PZS7</accession>
<evidence type="ECO:0000256" key="1">
    <source>
        <dbReference type="PROSITE-ProRule" id="PRU00076"/>
    </source>
</evidence>
<feature type="domain" description="EGF-like" evidence="4">
    <location>
        <begin position="437"/>
        <end position="470"/>
    </location>
</feature>
<feature type="transmembrane region" description="Helical" evidence="2">
    <location>
        <begin position="722"/>
        <end position="741"/>
    </location>
</feature>
<evidence type="ECO:0000256" key="2">
    <source>
        <dbReference type="SAM" id="Phobius"/>
    </source>
</evidence>
<feature type="transmembrane region" description="Helical" evidence="2">
    <location>
        <begin position="834"/>
        <end position="857"/>
    </location>
</feature>
<feature type="transmembrane region" description="Helical" evidence="2">
    <location>
        <begin position="598"/>
        <end position="616"/>
    </location>
</feature>
<feature type="transmembrane region" description="Helical" evidence="2">
    <location>
        <begin position="676"/>
        <end position="701"/>
    </location>
</feature>
<sequence length="952" mass="105428">MYNYKKIVGMLAMVMIMVVSMGGKVNSQEIQDRFFNYTYHDIATGSGDLIPSLITYAYNASYSNQQTLVVINERNIYYPAIATFDTVASGQPINVASFFNYADVPPYTDTVTAMVQVGQYVYAAGYNSIYRLDLLEGVTNSTLPNTIIDAIGGFYFNNKVYFVCTSNIFYFTHDANVPLSTTNTPTSSFSIGTDQASSWVVDTSAGYLFVGGSAGHIAVINLNTNTLVGEYLPPSSEAGYSRQSTLIDTRKREIYSCSGSTDLVTQMDVFTYEATITDMTDFVFNSSHAFNDLSACNGGAYDSTQGQIFFIGPSSINIRAIIGIGPRGQEQEIHYFYDDTQSLRVYTAWANADTKQVTVVTDSQLYSINYKSVCPDNCNGVGACIDGACICPADGTYNGTYCEIKTCIELNDCSGNGECSNGICNCDPNYLGADDCSVKSCYYDCSGAGTCNNQTYTCTCNEGKTGDYCQNIAPPPVCETITSSQNCVDHVYCGWCESSGSCKTGNRYGPAEGFCRTWYFNQNVEIGVIVLAAIFIGLIGLLFVNDIVSTVPLDMGRAKAYEVEFRTGTYPKATHEEASVLWWRDQRSSKAWTLMDQFQFISLISHMGVIFPSRFLHFTEYLDWTNLGIPFPSSVKLPEESFPSRDNYDATSRSTLTYAQYNNVLESGSMYHLANILFWFGILCAAILVPLAIVFVVLKFIESKVHWREVIRNRIIHCTIRLLTFGYIGVVMAASFSVAADPHSYKIIIPGAILIALYGIGMPVAIWFLLAVPEARLHNPTFKQQFGCLYVNFKPKTDHRFVVFSYIKRFFMALIIGVLAFTPEPVYPLSGSDLAVPIVQAVVIALVIIGYAVLLIIRRPYFDHYHQWLEYLLAIINLATVGLCLSHIKSPSVAGELLVGLVQAIALVACIFAYIISWLQMRSTFLAKISKIFSFCKCGRKDKNIDMNNIDK</sequence>
<protein>
    <submittedName>
        <fullName evidence="5">Substrate adhesion molecule</fullName>
    </submittedName>
</protein>
<reference evidence="6" key="1">
    <citation type="journal article" date="2011" name="Genome Res.">
        <title>Phylogeny-wide analysis of social amoeba genomes highlights ancient origins for complex intercellular communication.</title>
        <authorList>
            <person name="Heidel A.J."/>
            <person name="Lawal H.M."/>
            <person name="Felder M."/>
            <person name="Schilde C."/>
            <person name="Helps N.R."/>
            <person name="Tunggal B."/>
            <person name="Rivero F."/>
            <person name="John U."/>
            <person name="Schleicher M."/>
            <person name="Eichinger L."/>
            <person name="Platzer M."/>
            <person name="Noegel A.A."/>
            <person name="Schaap P."/>
            <person name="Gloeckner G."/>
        </authorList>
    </citation>
    <scope>NUCLEOTIDE SEQUENCE [LARGE SCALE GENOMIC DNA]</scope>
    <source>
        <strain evidence="6">SH3</strain>
    </source>
</reference>
<keyword evidence="3" id="KW-0732">Signal</keyword>
<evidence type="ECO:0000256" key="3">
    <source>
        <dbReference type="SAM" id="SignalP"/>
    </source>
</evidence>
<proteinExistence type="predicted"/>
<name>F4PZS7_CACFS</name>
<keyword evidence="1" id="KW-0245">EGF-like domain</keyword>
<dbReference type="InterPro" id="IPR011047">
    <property type="entry name" value="Quinoprotein_ADH-like_sf"/>
</dbReference>
<dbReference type="GO" id="GO:0015629">
    <property type="term" value="C:actin cytoskeleton"/>
    <property type="evidence" value="ECO:0007669"/>
    <property type="project" value="EnsemblProtists"/>
</dbReference>
<keyword evidence="6" id="KW-1185">Reference proteome</keyword>
<dbReference type="PROSITE" id="PS50026">
    <property type="entry name" value="EGF_3"/>
    <property type="match status" value="1"/>
</dbReference>
<dbReference type="InterPro" id="IPR051830">
    <property type="entry name" value="NOTCH_homolog"/>
</dbReference>
<dbReference type="PANTHER" id="PTHR24033">
    <property type="entry name" value="EGF-LIKE DOMAIN-CONTAINING PROTEIN"/>
    <property type="match status" value="1"/>
</dbReference>
<dbReference type="GO" id="GO:0005938">
    <property type="term" value="C:cell cortex"/>
    <property type="evidence" value="ECO:0007669"/>
    <property type="project" value="EnsemblProtists"/>
</dbReference>
<keyword evidence="2" id="KW-0472">Membrane</keyword>
<dbReference type="SMART" id="SM00181">
    <property type="entry name" value="EGF"/>
    <property type="match status" value="2"/>
</dbReference>
<dbReference type="EMBL" id="GL883017">
    <property type="protein sequence ID" value="EGG18841.1"/>
    <property type="molecule type" value="Genomic_DNA"/>
</dbReference>
<evidence type="ECO:0000313" key="5">
    <source>
        <dbReference type="EMBL" id="EGG18841.1"/>
    </source>
</evidence>
<dbReference type="GO" id="GO:0034394">
    <property type="term" value="P:protein localization to cell surface"/>
    <property type="evidence" value="ECO:0007669"/>
    <property type="project" value="EnsemblProtists"/>
</dbReference>
<feature type="transmembrane region" description="Helical" evidence="2">
    <location>
        <begin position="747"/>
        <end position="770"/>
    </location>
</feature>
<keyword evidence="2" id="KW-0812">Transmembrane</keyword>
<feature type="disulfide bond" evidence="1">
    <location>
        <begin position="441"/>
        <end position="451"/>
    </location>
</feature>
<keyword evidence="2" id="KW-1133">Transmembrane helix</keyword>
<feature type="transmembrane region" description="Helical" evidence="2">
    <location>
        <begin position="526"/>
        <end position="548"/>
    </location>
</feature>